<evidence type="ECO:0000313" key="7">
    <source>
        <dbReference type="Proteomes" id="UP000198660"/>
    </source>
</evidence>
<feature type="compositionally biased region" description="Low complexity" evidence="3">
    <location>
        <begin position="473"/>
        <end position="487"/>
    </location>
</feature>
<keyword evidence="4" id="KW-0812">Transmembrane</keyword>
<dbReference type="Proteomes" id="UP000198660">
    <property type="component" value="Unassembled WGS sequence"/>
</dbReference>
<evidence type="ECO:0000256" key="3">
    <source>
        <dbReference type="SAM" id="MobiDB-lite"/>
    </source>
</evidence>
<dbReference type="Pfam" id="PF00226">
    <property type="entry name" value="DnaJ"/>
    <property type="match status" value="1"/>
</dbReference>
<dbReference type="OrthoDB" id="9813301at2"/>
<dbReference type="InterPro" id="IPR052913">
    <property type="entry name" value="Glycopeptide_resist_protein"/>
</dbReference>
<dbReference type="InterPro" id="IPR036869">
    <property type="entry name" value="J_dom_sf"/>
</dbReference>
<feature type="compositionally biased region" description="Low complexity" evidence="3">
    <location>
        <begin position="505"/>
        <end position="520"/>
    </location>
</feature>
<feature type="region of interest" description="Disordered" evidence="3">
    <location>
        <begin position="53"/>
        <end position="73"/>
    </location>
</feature>
<feature type="transmembrane region" description="Helical" evidence="4">
    <location>
        <begin position="111"/>
        <end position="132"/>
    </location>
</feature>
<feature type="compositionally biased region" description="Basic and acidic residues" evidence="3">
    <location>
        <begin position="419"/>
        <end position="471"/>
    </location>
</feature>
<evidence type="ECO:0000259" key="5">
    <source>
        <dbReference type="PROSITE" id="PS50076"/>
    </source>
</evidence>
<dbReference type="EMBL" id="FPAA01000001">
    <property type="protein sequence ID" value="SFS35604.1"/>
    <property type="molecule type" value="Genomic_DNA"/>
</dbReference>
<evidence type="ECO:0000256" key="2">
    <source>
        <dbReference type="ARBA" id="ARBA00023016"/>
    </source>
</evidence>
<keyword evidence="4" id="KW-1133">Transmembrane helix</keyword>
<dbReference type="CDD" id="cd06257">
    <property type="entry name" value="DnaJ"/>
    <property type="match status" value="1"/>
</dbReference>
<keyword evidence="4" id="KW-0472">Membrane</keyword>
<protein>
    <submittedName>
        <fullName evidence="6">DnaJ domain-containing protein</fullName>
    </submittedName>
</protein>
<reference evidence="7" key="1">
    <citation type="submission" date="2016-10" db="EMBL/GenBank/DDBJ databases">
        <authorList>
            <person name="Varghese N."/>
            <person name="Submissions S."/>
        </authorList>
    </citation>
    <scope>NUCLEOTIDE SEQUENCE [LARGE SCALE GENOMIC DNA]</scope>
    <source>
        <strain evidence="7">DSM 45789</strain>
    </source>
</reference>
<name>A0A1I6P5W1_9BACL</name>
<evidence type="ECO:0000256" key="1">
    <source>
        <dbReference type="ARBA" id="ARBA00022705"/>
    </source>
</evidence>
<keyword evidence="7" id="KW-1185">Reference proteome</keyword>
<dbReference type="SMART" id="SM00271">
    <property type="entry name" value="DnaJ"/>
    <property type="match status" value="1"/>
</dbReference>
<dbReference type="GO" id="GO:0006260">
    <property type="term" value="P:DNA replication"/>
    <property type="evidence" value="ECO:0007669"/>
    <property type="project" value="UniProtKB-KW"/>
</dbReference>
<feature type="domain" description="J" evidence="5">
    <location>
        <begin position="3"/>
        <end position="59"/>
    </location>
</feature>
<dbReference type="PRINTS" id="PR00625">
    <property type="entry name" value="JDOMAIN"/>
</dbReference>
<dbReference type="InterPro" id="IPR001623">
    <property type="entry name" value="DnaJ_domain"/>
</dbReference>
<dbReference type="PANTHER" id="PTHR35788:SF1">
    <property type="entry name" value="EXPORTED PROTEIN"/>
    <property type="match status" value="1"/>
</dbReference>
<dbReference type="PROSITE" id="PS50076">
    <property type="entry name" value="DNAJ_2"/>
    <property type="match status" value="1"/>
</dbReference>
<proteinExistence type="predicted"/>
<gene>
    <name evidence="6" type="ORF">SAMN05444972_101382</name>
</gene>
<sequence>MRDDYEVLGVAKNASEMEIKRAYRRLVRLYHPDVNPSVSAERRFREVRSAYERLTQQKNDPSPGVTPEQQPEEVAPMDEIDLELRKEFSPGWRRYAKRYNEVQPQKKAKSWFAVSLLALFLVALLIFSYFWLTGKFSDPMNLVLANGDKEWKMDLKKVGYNGKDPATLDQESILHWLNKIGKEVNEPAQDATLTRWGEKVEPGKVGQVLDIEKIREDWLPKVNQMLNKPQSLPMKKDLPHVTKKDLTTCDQQRIGTYTTYFNNQNINRVHNIRESAKALNNRIINPGKLFSFNQVVGERRAQRGYLPVAQKMAAEFSEGIGGGVSQTSSTLFNSVDAAGLETVYRFSFNRQDTYIPKGRDATVAWDTPDYEFRNNLKEPILIKSEMGTNYIRIEIFSTPDAKAVPRTVVAALTNLPREEAAKDPKRPSAVLDEKTIKQGTKESKEDKSDSDNSDRHHDDGSHEDRGHHESGDGDSTSTAPATTDAGPWNPPNQPGATTGGEDTGTETTGGDPSTTTGGDDPNTEDGDTVGGNAENPPDPVTAADGMDRVLITSRTRN</sequence>
<dbReference type="AlphaFoldDB" id="A0A1I6P5W1"/>
<organism evidence="6 7">
    <name type="scientific">Marininema halotolerans</name>
    <dbReference type="NCBI Taxonomy" id="1155944"/>
    <lineage>
        <taxon>Bacteria</taxon>
        <taxon>Bacillati</taxon>
        <taxon>Bacillota</taxon>
        <taxon>Bacilli</taxon>
        <taxon>Bacillales</taxon>
        <taxon>Thermoactinomycetaceae</taxon>
        <taxon>Marininema</taxon>
    </lineage>
</organism>
<evidence type="ECO:0000313" key="6">
    <source>
        <dbReference type="EMBL" id="SFS35604.1"/>
    </source>
</evidence>
<dbReference type="Pfam" id="PF04294">
    <property type="entry name" value="VanW"/>
    <property type="match status" value="1"/>
</dbReference>
<dbReference type="PANTHER" id="PTHR35788">
    <property type="entry name" value="EXPORTED PROTEIN-RELATED"/>
    <property type="match status" value="1"/>
</dbReference>
<keyword evidence="1" id="KW-0235">DNA replication</keyword>
<evidence type="ECO:0000256" key="4">
    <source>
        <dbReference type="SAM" id="Phobius"/>
    </source>
</evidence>
<feature type="region of interest" description="Disordered" evidence="3">
    <location>
        <begin position="419"/>
        <end position="557"/>
    </location>
</feature>
<keyword evidence="2" id="KW-0346">Stress response</keyword>
<dbReference type="Gene3D" id="1.10.287.110">
    <property type="entry name" value="DnaJ domain"/>
    <property type="match status" value="1"/>
</dbReference>
<dbReference type="InterPro" id="IPR007391">
    <property type="entry name" value="Vancomycin_resist_VanW"/>
</dbReference>
<dbReference type="SUPFAM" id="SSF46565">
    <property type="entry name" value="Chaperone J-domain"/>
    <property type="match status" value="1"/>
</dbReference>
<dbReference type="RefSeq" id="WP_091832981.1">
    <property type="nucleotide sequence ID" value="NZ_FPAA01000001.1"/>
</dbReference>
<accession>A0A1I6P5W1</accession>